<dbReference type="STRING" id="1121937.GCA_000423125_01606"/>
<evidence type="ECO:0000256" key="1">
    <source>
        <dbReference type="SAM" id="SignalP"/>
    </source>
</evidence>
<feature type="chain" id="PRO_5017730954" evidence="1">
    <location>
        <begin position="19"/>
        <end position="114"/>
    </location>
</feature>
<gene>
    <name evidence="2" type="ORF">DCP75_03250</name>
</gene>
<proteinExistence type="predicted"/>
<accession>A0A3C1KJE2</accession>
<name>A0A3C1KJE2_9GAMM</name>
<dbReference type="Proteomes" id="UP000259273">
    <property type="component" value="Unassembled WGS sequence"/>
</dbReference>
<dbReference type="EMBL" id="DMND01000054">
    <property type="protein sequence ID" value="HAN26735.1"/>
    <property type="molecule type" value="Genomic_DNA"/>
</dbReference>
<organism evidence="2 3">
    <name type="scientific">Haliea salexigens</name>
    <dbReference type="NCBI Taxonomy" id="287487"/>
    <lineage>
        <taxon>Bacteria</taxon>
        <taxon>Pseudomonadati</taxon>
        <taxon>Pseudomonadota</taxon>
        <taxon>Gammaproteobacteria</taxon>
        <taxon>Cellvibrionales</taxon>
        <taxon>Halieaceae</taxon>
        <taxon>Haliea</taxon>
    </lineage>
</organism>
<evidence type="ECO:0000313" key="2">
    <source>
        <dbReference type="EMBL" id="HAN26735.1"/>
    </source>
</evidence>
<protein>
    <submittedName>
        <fullName evidence="2">Uncharacterized protein</fullName>
    </submittedName>
</protein>
<sequence>MRSLIAALLLVTASQTQALSLGAEEFAAARQLSCVLAQDALGFLSDDEYADQVDEVLGDYDAESGDVIYAKALGYFDGLMFGIVERDQSAIEARLRAFSGSQACSHHVGVHYTL</sequence>
<reference evidence="2 3" key="1">
    <citation type="journal article" date="2018" name="Nat. Biotechnol.">
        <title>A standardized bacterial taxonomy based on genome phylogeny substantially revises the tree of life.</title>
        <authorList>
            <person name="Parks D.H."/>
            <person name="Chuvochina M."/>
            <person name="Waite D.W."/>
            <person name="Rinke C."/>
            <person name="Skarshewski A."/>
            <person name="Chaumeil P.A."/>
            <person name="Hugenholtz P."/>
        </authorList>
    </citation>
    <scope>NUCLEOTIDE SEQUENCE [LARGE SCALE GENOMIC DNA]</scope>
    <source>
        <strain evidence="2">UBA9158</strain>
    </source>
</reference>
<comment type="caution">
    <text evidence="2">The sequence shown here is derived from an EMBL/GenBank/DDBJ whole genome shotgun (WGS) entry which is preliminary data.</text>
</comment>
<keyword evidence="1" id="KW-0732">Signal</keyword>
<feature type="signal peptide" evidence="1">
    <location>
        <begin position="1"/>
        <end position="18"/>
    </location>
</feature>
<evidence type="ECO:0000313" key="3">
    <source>
        <dbReference type="Proteomes" id="UP000259273"/>
    </source>
</evidence>
<dbReference type="AlphaFoldDB" id="A0A3C1KJE2"/>